<evidence type="ECO:0000313" key="7">
    <source>
        <dbReference type="EMBL" id="CAB4173545.1"/>
    </source>
</evidence>
<keyword evidence="4" id="KW-0118">Viral capsid assembly</keyword>
<evidence type="ECO:0000256" key="3">
    <source>
        <dbReference type="ARBA" id="ARBA00022801"/>
    </source>
</evidence>
<evidence type="ECO:0000259" key="6">
    <source>
        <dbReference type="Pfam" id="PF04586"/>
    </source>
</evidence>
<evidence type="ECO:0000256" key="4">
    <source>
        <dbReference type="ARBA" id="ARBA00022950"/>
    </source>
</evidence>
<accession>A0A6J5RBR9</accession>
<dbReference type="EMBL" id="LR797125">
    <property type="protein sequence ID" value="CAB4188428.1"/>
    <property type="molecule type" value="Genomic_DNA"/>
</dbReference>
<evidence type="ECO:0000313" key="9">
    <source>
        <dbReference type="EMBL" id="CAB4188428.1"/>
    </source>
</evidence>
<dbReference type="Pfam" id="PF04586">
    <property type="entry name" value="Peptidase_S78"/>
    <property type="match status" value="1"/>
</dbReference>
<dbReference type="GO" id="GO:0006508">
    <property type="term" value="P:proteolysis"/>
    <property type="evidence" value="ECO:0007669"/>
    <property type="project" value="UniProtKB-KW"/>
</dbReference>
<evidence type="ECO:0000256" key="2">
    <source>
        <dbReference type="ARBA" id="ARBA00022670"/>
    </source>
</evidence>
<reference evidence="10" key="1">
    <citation type="submission" date="2020-05" db="EMBL/GenBank/DDBJ databases">
        <authorList>
            <person name="Chiriac C."/>
            <person name="Salcher M."/>
            <person name="Ghai R."/>
            <person name="Kavagutti S V."/>
        </authorList>
    </citation>
    <scope>NUCLEOTIDE SEQUENCE</scope>
</reference>
<keyword evidence="1" id="KW-1188">Viral release from host cell</keyword>
<proteinExistence type="predicted"/>
<feature type="domain" description="Prohead serine protease" evidence="6">
    <location>
        <begin position="11"/>
        <end position="155"/>
    </location>
</feature>
<evidence type="ECO:0000256" key="5">
    <source>
        <dbReference type="ARBA" id="ARBA00023045"/>
    </source>
</evidence>
<sequence>MNALSRDFTADLEIRADGTGRTIHGLVVPFNVTARVSDGGPSYQEQFQRGAFTKTLTERRSPVKLLSQHNSSNPIGIATNMREDTAGLYGEFRVSNTASANDQLELARDGVLDSFSVGFTPIKATRRGETTIRTEVALREVSLVTFPAYEGAAVAGIRALDPGDAALAQQLLTILAVADAQLDPIVEALCCADGALEAAQAVIAQILKVPNPDMEDMMEPADVAAPADPAMLTNSDHMTSLARRLGIAIAARNTATATAAGADEPLMHSGRLIVARNNLRAALIERGIR</sequence>
<dbReference type="NCBIfam" id="TIGR01543">
    <property type="entry name" value="proheadase_HK97"/>
    <property type="match status" value="1"/>
</dbReference>
<evidence type="ECO:0000313" key="11">
    <source>
        <dbReference type="EMBL" id="CAB5230073.1"/>
    </source>
</evidence>
<keyword evidence="2 10" id="KW-0645">Protease</keyword>
<name>A0A6J5RBR9_9CAUD</name>
<dbReference type="EMBL" id="LR796904">
    <property type="protein sequence ID" value="CAB4173545.1"/>
    <property type="molecule type" value="Genomic_DNA"/>
</dbReference>
<dbReference type="InterPro" id="IPR006433">
    <property type="entry name" value="Prohead_protease"/>
</dbReference>
<keyword evidence="5" id="KW-1273">Viral capsid maturation</keyword>
<dbReference type="EMBL" id="LR797172">
    <property type="protein sequence ID" value="CAB4191178.1"/>
    <property type="molecule type" value="Genomic_DNA"/>
</dbReference>
<dbReference type="GO" id="GO:0046797">
    <property type="term" value="P:viral procapsid maturation"/>
    <property type="evidence" value="ECO:0007669"/>
    <property type="project" value="UniProtKB-KW"/>
</dbReference>
<organism evidence="10">
    <name type="scientific">uncultured Caudovirales phage</name>
    <dbReference type="NCBI Taxonomy" id="2100421"/>
    <lineage>
        <taxon>Viruses</taxon>
        <taxon>Duplodnaviria</taxon>
        <taxon>Heunggongvirae</taxon>
        <taxon>Uroviricota</taxon>
        <taxon>Caudoviricetes</taxon>
        <taxon>Peduoviridae</taxon>
        <taxon>Maltschvirus</taxon>
        <taxon>Maltschvirus maltsch</taxon>
    </lineage>
</organism>
<dbReference type="InterPro" id="IPR054613">
    <property type="entry name" value="Peptidase_S78_dom"/>
</dbReference>
<evidence type="ECO:0000313" key="8">
    <source>
        <dbReference type="EMBL" id="CAB4185347.1"/>
    </source>
</evidence>
<evidence type="ECO:0000313" key="10">
    <source>
        <dbReference type="EMBL" id="CAB4191178.1"/>
    </source>
</evidence>
<dbReference type="GO" id="GO:0008233">
    <property type="term" value="F:peptidase activity"/>
    <property type="evidence" value="ECO:0007669"/>
    <property type="project" value="UniProtKB-KW"/>
</dbReference>
<evidence type="ECO:0000256" key="1">
    <source>
        <dbReference type="ARBA" id="ARBA00022612"/>
    </source>
</evidence>
<dbReference type="EMBL" id="LR797074">
    <property type="protein sequence ID" value="CAB4185347.1"/>
    <property type="molecule type" value="Genomic_DNA"/>
</dbReference>
<dbReference type="EMBL" id="LR798413">
    <property type="protein sequence ID" value="CAB5230073.1"/>
    <property type="molecule type" value="Genomic_DNA"/>
</dbReference>
<protein>
    <submittedName>
        <fullName evidence="10">COG3740 Phage head maturation protease</fullName>
    </submittedName>
</protein>
<gene>
    <name evidence="8" type="ORF">UFOVP1120_40</name>
    <name evidence="9" type="ORF">UFOVP1183_34</name>
    <name evidence="10" type="ORF">UFOVP1227_17</name>
    <name evidence="11" type="ORF">UFOVP1571_40</name>
    <name evidence="7" type="ORF">UFOVP955_48</name>
</gene>
<keyword evidence="3" id="KW-0378">Hydrolase</keyword>